<dbReference type="Proteomes" id="UP000027586">
    <property type="component" value="Unassembled WGS sequence"/>
</dbReference>
<feature type="compositionally biased region" description="Low complexity" evidence="1">
    <location>
        <begin position="97"/>
        <end position="107"/>
    </location>
</feature>
<accession>A0A068S7R2</accession>
<dbReference type="EMBL" id="CBTN010000055">
    <property type="protein sequence ID" value="CDH58329.1"/>
    <property type="molecule type" value="Genomic_DNA"/>
</dbReference>
<feature type="region of interest" description="Disordered" evidence="1">
    <location>
        <begin position="1"/>
        <end position="110"/>
    </location>
</feature>
<dbReference type="AlphaFoldDB" id="A0A068S7R2"/>
<protein>
    <submittedName>
        <fullName evidence="2">Uncharacterized protein</fullName>
    </submittedName>
</protein>
<feature type="compositionally biased region" description="Low complexity" evidence="1">
    <location>
        <begin position="135"/>
        <end position="151"/>
    </location>
</feature>
<feature type="region of interest" description="Disordered" evidence="1">
    <location>
        <begin position="293"/>
        <end position="375"/>
    </location>
</feature>
<evidence type="ECO:0000313" key="3">
    <source>
        <dbReference type="Proteomes" id="UP000027586"/>
    </source>
</evidence>
<name>A0A068S7R2_9FUNG</name>
<keyword evidence="3" id="KW-1185">Reference proteome</keyword>
<feature type="compositionally biased region" description="Polar residues" evidence="1">
    <location>
        <begin position="160"/>
        <end position="170"/>
    </location>
</feature>
<feature type="compositionally biased region" description="Low complexity" evidence="1">
    <location>
        <begin position="313"/>
        <end position="326"/>
    </location>
</feature>
<reference evidence="2" key="1">
    <citation type="submission" date="2013-08" db="EMBL/GenBank/DDBJ databases">
        <title>Gene expansion shapes genome architecture in the human pathogen Lichtheimia corymbifera: an evolutionary genomics analysis in the ancient terrestrial Mucorales (Mucoromycotina).</title>
        <authorList>
            <person name="Schwartze V.U."/>
            <person name="Winter S."/>
            <person name="Shelest E."/>
            <person name="Marcet-Houben M."/>
            <person name="Horn F."/>
            <person name="Wehner S."/>
            <person name="Hoffmann K."/>
            <person name="Riege K."/>
            <person name="Sammeth M."/>
            <person name="Nowrousian M."/>
            <person name="Valiante V."/>
            <person name="Linde J."/>
            <person name="Jacobsen I.D."/>
            <person name="Marz M."/>
            <person name="Brakhage A.A."/>
            <person name="Gabaldon T."/>
            <person name="Bocker S."/>
            <person name="Voigt K."/>
        </authorList>
    </citation>
    <scope>NUCLEOTIDE SEQUENCE [LARGE SCALE GENOMIC DNA]</scope>
    <source>
        <strain evidence="2">FSU 9682</strain>
    </source>
</reference>
<feature type="region of interest" description="Disordered" evidence="1">
    <location>
        <begin position="125"/>
        <end position="194"/>
    </location>
</feature>
<feature type="compositionally biased region" description="Polar residues" evidence="1">
    <location>
        <begin position="87"/>
        <end position="96"/>
    </location>
</feature>
<sequence>MERRFISPFRTPYTDDDDSLSSRMSDYDGDINIRGDVLRRRRSSSVSLTASPCSQKMSIDSDDNRSVSSSSRQGHQHTFPPPRRLTRSLSSEYIPTSSSSLQQQQQQHHADEMIMADDSRMHHGKFIAPAPLRPPSSSSMRRRSLSSSSSSNEQHRHPRSTSQGDSSSPKRSNDPERRSVSRRSSLFPKSKALARVMNQADVKTHLADMEMRRERDMTQQMRVCQGKGDMASSSSSSSTVPAAAWARIKENECSPVMAPYHASKLNPEMEMTTFQFENLPSPIYPAGHRSVKRKASEDRFEPYPASTLKRRAVSPSVSASGSPVLSTISSPPCSIYGSSPSSNAAARAQQKPGQISSSFNLQDASGGISRMSLSE</sequence>
<feature type="compositionally biased region" description="Polar residues" evidence="1">
    <location>
        <begin position="327"/>
        <end position="344"/>
    </location>
</feature>
<gene>
    <name evidence="2" type="ORF">LCOR_09193.1</name>
</gene>
<feature type="compositionally biased region" description="Polar residues" evidence="1">
    <location>
        <begin position="351"/>
        <end position="363"/>
    </location>
</feature>
<dbReference type="OrthoDB" id="340550at2759"/>
<comment type="caution">
    <text evidence="2">The sequence shown here is derived from an EMBL/GenBank/DDBJ whole genome shotgun (WGS) entry which is preliminary data.</text>
</comment>
<dbReference type="VEuPathDB" id="FungiDB:LCOR_09193.1"/>
<organism evidence="2 3">
    <name type="scientific">Lichtheimia corymbifera JMRC:FSU:9682</name>
    <dbReference type="NCBI Taxonomy" id="1263082"/>
    <lineage>
        <taxon>Eukaryota</taxon>
        <taxon>Fungi</taxon>
        <taxon>Fungi incertae sedis</taxon>
        <taxon>Mucoromycota</taxon>
        <taxon>Mucoromycotina</taxon>
        <taxon>Mucoromycetes</taxon>
        <taxon>Mucorales</taxon>
        <taxon>Lichtheimiaceae</taxon>
        <taxon>Lichtheimia</taxon>
    </lineage>
</organism>
<evidence type="ECO:0000256" key="1">
    <source>
        <dbReference type="SAM" id="MobiDB-lite"/>
    </source>
</evidence>
<proteinExistence type="predicted"/>
<evidence type="ECO:0000313" key="2">
    <source>
        <dbReference type="EMBL" id="CDH58329.1"/>
    </source>
</evidence>